<name>A0A8D8D5A8_CULPI</name>
<dbReference type="EMBL" id="HBUE01151049">
    <property type="protein sequence ID" value="CAG6505235.1"/>
    <property type="molecule type" value="Transcribed_RNA"/>
</dbReference>
<evidence type="ECO:0000313" key="2">
    <source>
        <dbReference type="EMBL" id="CAG6505233.1"/>
    </source>
</evidence>
<reference evidence="2" key="1">
    <citation type="submission" date="2021-05" db="EMBL/GenBank/DDBJ databases">
        <authorList>
            <person name="Alioto T."/>
            <person name="Alioto T."/>
            <person name="Gomez Garrido J."/>
        </authorList>
    </citation>
    <scope>NUCLEOTIDE SEQUENCE</scope>
</reference>
<organism evidence="2">
    <name type="scientific">Culex pipiens</name>
    <name type="common">House mosquito</name>
    <dbReference type="NCBI Taxonomy" id="7175"/>
    <lineage>
        <taxon>Eukaryota</taxon>
        <taxon>Metazoa</taxon>
        <taxon>Ecdysozoa</taxon>
        <taxon>Arthropoda</taxon>
        <taxon>Hexapoda</taxon>
        <taxon>Insecta</taxon>
        <taxon>Pterygota</taxon>
        <taxon>Neoptera</taxon>
        <taxon>Endopterygota</taxon>
        <taxon>Diptera</taxon>
        <taxon>Nematocera</taxon>
        <taxon>Culicoidea</taxon>
        <taxon>Culicidae</taxon>
        <taxon>Culicinae</taxon>
        <taxon>Culicini</taxon>
        <taxon>Culex</taxon>
        <taxon>Culex</taxon>
    </lineage>
</organism>
<protein>
    <submittedName>
        <fullName evidence="2">(northern house mosquito) hypothetical protein</fullName>
    </submittedName>
</protein>
<dbReference type="EMBL" id="HBUE01256037">
    <property type="protein sequence ID" value="CAG6556531.1"/>
    <property type="molecule type" value="Transcribed_RNA"/>
</dbReference>
<dbReference type="EMBL" id="HBUE01151048">
    <property type="protein sequence ID" value="CAG6505233.1"/>
    <property type="molecule type" value="Transcribed_RNA"/>
</dbReference>
<accession>A0A8D8D5A8</accession>
<proteinExistence type="predicted"/>
<dbReference type="EMBL" id="HBUE01256036">
    <property type="protein sequence ID" value="CAG6556529.1"/>
    <property type="molecule type" value="Transcribed_RNA"/>
</dbReference>
<feature type="region of interest" description="Disordered" evidence="1">
    <location>
        <begin position="93"/>
        <end position="116"/>
    </location>
</feature>
<dbReference type="AlphaFoldDB" id="A0A8D8D5A8"/>
<evidence type="ECO:0000256" key="1">
    <source>
        <dbReference type="SAM" id="MobiDB-lite"/>
    </source>
</evidence>
<sequence>MPPIRSSRSVLQESILDSIVLNFSSMIVAELENIPWILDHRSAKSVTSPISLPWLRSLRDLFKVLPSKLISELTEVERVIIEWLEFISVSDHYSSCQSGHSEKVTRKQKRSSSNVV</sequence>